<dbReference type="AlphaFoldDB" id="A0A2P2INR6"/>
<organism evidence="1">
    <name type="scientific">Rhizophora mucronata</name>
    <name type="common">Asiatic mangrove</name>
    <dbReference type="NCBI Taxonomy" id="61149"/>
    <lineage>
        <taxon>Eukaryota</taxon>
        <taxon>Viridiplantae</taxon>
        <taxon>Streptophyta</taxon>
        <taxon>Embryophyta</taxon>
        <taxon>Tracheophyta</taxon>
        <taxon>Spermatophyta</taxon>
        <taxon>Magnoliopsida</taxon>
        <taxon>eudicotyledons</taxon>
        <taxon>Gunneridae</taxon>
        <taxon>Pentapetalae</taxon>
        <taxon>rosids</taxon>
        <taxon>fabids</taxon>
        <taxon>Malpighiales</taxon>
        <taxon>Rhizophoraceae</taxon>
        <taxon>Rhizophora</taxon>
    </lineage>
</organism>
<dbReference type="EMBL" id="GGEC01002382">
    <property type="protein sequence ID" value="MBW82865.1"/>
    <property type="molecule type" value="Transcribed_RNA"/>
</dbReference>
<dbReference type="EMBL" id="GGEC01002383">
    <property type="protein sequence ID" value="MBW82866.1"/>
    <property type="molecule type" value="Transcribed_RNA"/>
</dbReference>
<reference evidence="1" key="1">
    <citation type="submission" date="2018-02" db="EMBL/GenBank/DDBJ databases">
        <title>Rhizophora mucronata_Transcriptome.</title>
        <authorList>
            <person name="Meera S.P."/>
            <person name="Sreeshan A."/>
            <person name="Augustine A."/>
        </authorList>
    </citation>
    <scope>NUCLEOTIDE SEQUENCE</scope>
    <source>
        <tissue evidence="1">Leaf</tissue>
    </source>
</reference>
<name>A0A2P2INR6_RHIMU</name>
<proteinExistence type="predicted"/>
<protein>
    <submittedName>
        <fullName evidence="1">Uncharacterized protein</fullName>
    </submittedName>
</protein>
<accession>A0A2P2INR6</accession>
<evidence type="ECO:0000313" key="1">
    <source>
        <dbReference type="EMBL" id="MBW82865.1"/>
    </source>
</evidence>
<sequence>MDRNRVYNPNGARLEVKPD</sequence>